<evidence type="ECO:0000256" key="1">
    <source>
        <dbReference type="ARBA" id="ARBA00023125"/>
    </source>
</evidence>
<dbReference type="GeneID" id="69981318"/>
<protein>
    <recommendedName>
        <fullName evidence="3">HTH tetR-type domain-containing protein</fullName>
    </recommendedName>
</protein>
<evidence type="ECO:0000256" key="2">
    <source>
        <dbReference type="PROSITE-ProRule" id="PRU00335"/>
    </source>
</evidence>
<dbReference type="AlphaFoldDB" id="A0A0F5JPU9"/>
<dbReference type="SUPFAM" id="SSF46689">
    <property type="entry name" value="Homeodomain-like"/>
    <property type="match status" value="1"/>
</dbReference>
<dbReference type="HOGENOM" id="CLU_069356_30_0_10"/>
<feature type="DNA-binding region" description="H-T-H motif" evidence="2">
    <location>
        <begin position="23"/>
        <end position="42"/>
    </location>
</feature>
<dbReference type="InterPro" id="IPR023772">
    <property type="entry name" value="DNA-bd_HTH_TetR-type_CS"/>
</dbReference>
<dbReference type="PANTHER" id="PTHR30328:SF54">
    <property type="entry name" value="HTH-TYPE TRANSCRIPTIONAL REPRESSOR SCO4008"/>
    <property type="match status" value="1"/>
</dbReference>
<dbReference type="STRING" id="927665.HMPREF1535_00080"/>
<dbReference type="PATRIC" id="fig|927665.4.peg.74"/>
<organism evidence="4 5">
    <name type="scientific">Parabacteroides goldsteinii DSM 19448 = WAL 12034</name>
    <dbReference type="NCBI Taxonomy" id="927665"/>
    <lineage>
        <taxon>Bacteria</taxon>
        <taxon>Pseudomonadati</taxon>
        <taxon>Bacteroidota</taxon>
        <taxon>Bacteroidia</taxon>
        <taxon>Bacteroidales</taxon>
        <taxon>Tannerellaceae</taxon>
        <taxon>Parabacteroides</taxon>
    </lineage>
</organism>
<comment type="caution">
    <text evidence="4">The sequence shown here is derived from an EMBL/GenBank/DDBJ whole genome shotgun (WGS) entry which is preliminary data.</text>
</comment>
<dbReference type="InterPro" id="IPR050109">
    <property type="entry name" value="HTH-type_TetR-like_transc_reg"/>
</dbReference>
<dbReference type="EMBL" id="AQHV01000001">
    <property type="protein sequence ID" value="KKB59808.1"/>
    <property type="molecule type" value="Genomic_DNA"/>
</dbReference>
<sequence length="205" mass="24173">MTKEQVMTTALDMFSQYGIKSVSMDDIARNTGISKRTIYEFFEDKETLLQEAIKYHNNTMRKILSELEKGPFTALDVFVLFYEEFMKHPRWYIKRYYDDLKRYPKAVEQAEKDKADFTTRCIKLLNRGGKEGVFQKDLNIEILALLAKEQLKMIQPSKAFVNHSVTEVFQTVLFTFLRGICTEKGMVILERYALKHSYDMLSRKE</sequence>
<name>A0A0F5JPU9_9BACT</name>
<feature type="domain" description="HTH tetR-type" evidence="3">
    <location>
        <begin position="1"/>
        <end position="60"/>
    </location>
</feature>
<dbReference type="InterPro" id="IPR009057">
    <property type="entry name" value="Homeodomain-like_sf"/>
</dbReference>
<accession>A0A0F5JPU9</accession>
<dbReference type="PROSITE" id="PS01081">
    <property type="entry name" value="HTH_TETR_1"/>
    <property type="match status" value="1"/>
</dbReference>
<proteinExistence type="predicted"/>
<gene>
    <name evidence="4" type="ORF">HMPREF1535_00080</name>
</gene>
<dbReference type="PANTHER" id="PTHR30328">
    <property type="entry name" value="TRANSCRIPTIONAL REPRESSOR"/>
    <property type="match status" value="1"/>
</dbReference>
<dbReference type="Proteomes" id="UP000033047">
    <property type="component" value="Unassembled WGS sequence"/>
</dbReference>
<dbReference type="InterPro" id="IPR001647">
    <property type="entry name" value="HTH_TetR"/>
</dbReference>
<dbReference type="Pfam" id="PF00440">
    <property type="entry name" value="TetR_N"/>
    <property type="match status" value="1"/>
</dbReference>
<dbReference type="Gene3D" id="1.10.357.10">
    <property type="entry name" value="Tetracycline Repressor, domain 2"/>
    <property type="match status" value="1"/>
</dbReference>
<dbReference type="Gene3D" id="1.10.10.60">
    <property type="entry name" value="Homeodomain-like"/>
    <property type="match status" value="1"/>
</dbReference>
<evidence type="ECO:0000259" key="3">
    <source>
        <dbReference type="PROSITE" id="PS50977"/>
    </source>
</evidence>
<keyword evidence="1 2" id="KW-0238">DNA-binding</keyword>
<reference evidence="4 5" key="1">
    <citation type="submission" date="2013-04" db="EMBL/GenBank/DDBJ databases">
        <title>The Genome Sequence of Parabacteroides goldsteinii DSM 19448.</title>
        <authorList>
            <consortium name="The Broad Institute Genomics Platform"/>
            <person name="Earl A."/>
            <person name="Ward D."/>
            <person name="Feldgarden M."/>
            <person name="Gevers D."/>
            <person name="Martens E."/>
            <person name="Sakamoto M."/>
            <person name="Benno Y."/>
            <person name="Song Y."/>
            <person name="Liu C."/>
            <person name="Lee J."/>
            <person name="Bolanos M."/>
            <person name="Vaisanen M.L."/>
            <person name="Finegold S.M."/>
            <person name="Walker B."/>
            <person name="Young S."/>
            <person name="Zeng Q."/>
            <person name="Gargeya S."/>
            <person name="Fitzgerald M."/>
            <person name="Haas B."/>
            <person name="Abouelleil A."/>
            <person name="Allen A.W."/>
            <person name="Alvarado L."/>
            <person name="Arachchi H.M."/>
            <person name="Berlin A.M."/>
            <person name="Chapman S.B."/>
            <person name="Gainer-Dewar J."/>
            <person name="Goldberg J."/>
            <person name="Griggs A."/>
            <person name="Gujja S."/>
            <person name="Hansen M."/>
            <person name="Howarth C."/>
            <person name="Imamovic A."/>
            <person name="Ireland A."/>
            <person name="Larimer J."/>
            <person name="McCowan C."/>
            <person name="Murphy C."/>
            <person name="Pearson M."/>
            <person name="Poon T.W."/>
            <person name="Priest M."/>
            <person name="Roberts A."/>
            <person name="Saif S."/>
            <person name="Shea T."/>
            <person name="Sisk P."/>
            <person name="Sykes S."/>
            <person name="Wortman J."/>
            <person name="Nusbaum C."/>
            <person name="Birren B."/>
        </authorList>
    </citation>
    <scope>NUCLEOTIDE SEQUENCE [LARGE SCALE GENOMIC DNA]</scope>
    <source>
        <strain evidence="4 5">DSM 19448</strain>
    </source>
</reference>
<dbReference type="PRINTS" id="PR00455">
    <property type="entry name" value="HTHTETR"/>
</dbReference>
<dbReference type="GO" id="GO:0003677">
    <property type="term" value="F:DNA binding"/>
    <property type="evidence" value="ECO:0007669"/>
    <property type="project" value="UniProtKB-UniRule"/>
</dbReference>
<evidence type="ECO:0000313" key="5">
    <source>
        <dbReference type="Proteomes" id="UP000033047"/>
    </source>
</evidence>
<dbReference type="PROSITE" id="PS50977">
    <property type="entry name" value="HTH_TETR_2"/>
    <property type="match status" value="1"/>
</dbReference>
<evidence type="ECO:0000313" key="4">
    <source>
        <dbReference type="EMBL" id="KKB59808.1"/>
    </source>
</evidence>
<dbReference type="RefSeq" id="WP_007658811.1">
    <property type="nucleotide sequence ID" value="NZ_KQ033912.1"/>
</dbReference>